<reference evidence="1 2" key="2">
    <citation type="journal article" date="2022" name="Mol. Ecol. Resour.">
        <title>The genomes of chicory, endive, great burdock and yacon provide insights into Asteraceae paleo-polyploidization history and plant inulin production.</title>
        <authorList>
            <person name="Fan W."/>
            <person name="Wang S."/>
            <person name="Wang H."/>
            <person name="Wang A."/>
            <person name="Jiang F."/>
            <person name="Liu H."/>
            <person name="Zhao H."/>
            <person name="Xu D."/>
            <person name="Zhang Y."/>
        </authorList>
    </citation>
    <scope>NUCLEOTIDE SEQUENCE [LARGE SCALE GENOMIC DNA]</scope>
    <source>
        <strain evidence="2">cv. Niubang</strain>
    </source>
</reference>
<evidence type="ECO:0000313" key="2">
    <source>
        <dbReference type="Proteomes" id="UP001055879"/>
    </source>
</evidence>
<accession>A0ACB9BCX2</accession>
<protein>
    <submittedName>
        <fullName evidence="1">Uncharacterized protein</fullName>
    </submittedName>
</protein>
<comment type="caution">
    <text evidence="1">The sequence shown here is derived from an EMBL/GenBank/DDBJ whole genome shotgun (WGS) entry which is preliminary data.</text>
</comment>
<keyword evidence="2" id="KW-1185">Reference proteome</keyword>
<evidence type="ECO:0000313" key="1">
    <source>
        <dbReference type="EMBL" id="KAI3720367.1"/>
    </source>
</evidence>
<sequence length="196" mass="21944">MDQVQSPPPIRQNQVSDHSSMPIMFPPPSPHLHHYGHRLHRCETNFLFLLSFLLLEQCVWSVSSLQSVYGTDDDDDSQQQLQKSNDVESNSSASVSERFRYRRTGSKNSIFDRVWGKEMELKGISMGSGEGVDARLKGISMGNGGGVEAIVGTLLASMSGRRPDPVVLVEEIELKEWVAQLEPGCTHYLHFAAAWW</sequence>
<gene>
    <name evidence="1" type="ORF">L6452_21283</name>
</gene>
<name>A0ACB9BCX2_ARCLA</name>
<dbReference type="Proteomes" id="UP001055879">
    <property type="component" value="Linkage Group LG06"/>
</dbReference>
<dbReference type="EMBL" id="CM042052">
    <property type="protein sequence ID" value="KAI3720367.1"/>
    <property type="molecule type" value="Genomic_DNA"/>
</dbReference>
<proteinExistence type="predicted"/>
<reference evidence="2" key="1">
    <citation type="journal article" date="2022" name="Mol. Ecol. Resour.">
        <title>The genomes of chicory, endive, great burdock and yacon provide insights into Asteraceae palaeo-polyploidization history and plant inulin production.</title>
        <authorList>
            <person name="Fan W."/>
            <person name="Wang S."/>
            <person name="Wang H."/>
            <person name="Wang A."/>
            <person name="Jiang F."/>
            <person name="Liu H."/>
            <person name="Zhao H."/>
            <person name="Xu D."/>
            <person name="Zhang Y."/>
        </authorList>
    </citation>
    <scope>NUCLEOTIDE SEQUENCE [LARGE SCALE GENOMIC DNA]</scope>
    <source>
        <strain evidence="2">cv. Niubang</strain>
    </source>
</reference>
<organism evidence="1 2">
    <name type="scientific">Arctium lappa</name>
    <name type="common">Greater burdock</name>
    <name type="synonym">Lappa major</name>
    <dbReference type="NCBI Taxonomy" id="4217"/>
    <lineage>
        <taxon>Eukaryota</taxon>
        <taxon>Viridiplantae</taxon>
        <taxon>Streptophyta</taxon>
        <taxon>Embryophyta</taxon>
        <taxon>Tracheophyta</taxon>
        <taxon>Spermatophyta</taxon>
        <taxon>Magnoliopsida</taxon>
        <taxon>eudicotyledons</taxon>
        <taxon>Gunneridae</taxon>
        <taxon>Pentapetalae</taxon>
        <taxon>asterids</taxon>
        <taxon>campanulids</taxon>
        <taxon>Asterales</taxon>
        <taxon>Asteraceae</taxon>
        <taxon>Carduoideae</taxon>
        <taxon>Cardueae</taxon>
        <taxon>Arctiinae</taxon>
        <taxon>Arctium</taxon>
    </lineage>
</organism>